<organism evidence="1 2">
    <name type="scientific">Novilysobacter luteus</name>
    <dbReference type="NCBI Taxonomy" id="2822368"/>
    <lineage>
        <taxon>Bacteria</taxon>
        <taxon>Pseudomonadati</taxon>
        <taxon>Pseudomonadota</taxon>
        <taxon>Gammaproteobacteria</taxon>
        <taxon>Lysobacterales</taxon>
        <taxon>Lysobacteraceae</taxon>
        <taxon>Novilysobacter</taxon>
    </lineage>
</organism>
<evidence type="ECO:0000313" key="1">
    <source>
        <dbReference type="EMBL" id="CAG4977476.1"/>
    </source>
</evidence>
<dbReference type="Proteomes" id="UP000680116">
    <property type="component" value="Chromosome"/>
</dbReference>
<accession>A0ABM8UI55</accession>
<evidence type="ECO:0000313" key="2">
    <source>
        <dbReference type="Proteomes" id="UP000680116"/>
    </source>
</evidence>
<protein>
    <recommendedName>
        <fullName evidence="3">Lipoprotein</fullName>
    </recommendedName>
</protein>
<reference evidence="1 2" key="1">
    <citation type="submission" date="2021-04" db="EMBL/GenBank/DDBJ databases">
        <authorList>
            <person name="Rodrigo-Torres L."/>
            <person name="Arahal R. D."/>
            <person name="Lucena T."/>
        </authorList>
    </citation>
    <scope>NUCLEOTIDE SEQUENCE [LARGE SCALE GENOMIC DNA]</scope>
    <source>
        <strain evidence="1 2">CECT 30171</strain>
    </source>
</reference>
<proteinExistence type="predicted"/>
<gene>
    <name evidence="1" type="ORF">LYB30171_02415</name>
</gene>
<sequence length="249" mass="26569">MALPISEETCPMKIQVTLLSAALALAACQPAADPEAQRAAQAAAQEKAADAMAQQFDEQFAAGNWSLAKAHGDVLVAEYPNSEAAARIQAQHAEASEKAIEQSEAARMEALWAYQSEPVGAKQQLSAAIYAKENVETDGATPRPVRLIFRDHPEWGDSAYLTLEAGDFDCYGGCRVGVTVDDGEPRRMAASRPDTDEAIAMFIEDEAALWKLAGQATTLSVEFPAKAGGTRTAVFEVGGLEPSKLPDWN</sequence>
<evidence type="ECO:0008006" key="3">
    <source>
        <dbReference type="Google" id="ProtNLM"/>
    </source>
</evidence>
<dbReference type="EMBL" id="OU015430">
    <property type="protein sequence ID" value="CAG4977476.1"/>
    <property type="molecule type" value="Genomic_DNA"/>
</dbReference>
<keyword evidence="2" id="KW-1185">Reference proteome</keyword>
<name>A0ABM8UI55_9GAMM</name>